<dbReference type="RefSeq" id="WP_185904743.1">
    <property type="nucleotide sequence ID" value="NZ_JACMSE010000003.1"/>
</dbReference>
<proteinExistence type="predicted"/>
<dbReference type="Gene3D" id="3.40.50.720">
    <property type="entry name" value="NAD(P)-binding Rossmann-like Domain"/>
    <property type="match status" value="1"/>
</dbReference>
<dbReference type="EMBL" id="JACMSE010000003">
    <property type="protein sequence ID" value="MBC2888808.1"/>
    <property type="molecule type" value="Genomic_DNA"/>
</dbReference>
<sequence length="322" mass="33459">MDKRYAYIGNDAVGAIVRERLGEAGYARTDDVASAAVVVTYCTSQTSLEDAYFDEEGVVQAARPHTVLVDLSASTPSFARELNAVAIVSDLAAVEAPLVVADPVSSDALGRDNLMCLVGGEEDDVAAALPVLEALAGTVQETGGSGSAQLARAAYTLQTAAQIMSAIEADALYRAIQRSANSFGSSFGRAGATTPEAEQVLSAVNEGRFDGAYTVEMLMAELSAALMAADDVDLILPQAEACMHLLELLAVIGGADKAPSALALVYGEEAACAENGLDWTRAEQAYGPQDEDDEYGFDEGFDDGCGHDHGDYPSGFGAYSAN</sequence>
<dbReference type="SUPFAM" id="SSF51735">
    <property type="entry name" value="NAD(P)-binding Rossmann-fold domains"/>
    <property type="match status" value="1"/>
</dbReference>
<dbReference type="InterPro" id="IPR006115">
    <property type="entry name" value="6PGDH_NADP-bd"/>
</dbReference>
<dbReference type="AlphaFoldDB" id="A0A842JFV2"/>
<keyword evidence="3" id="KW-1185">Reference proteome</keyword>
<feature type="domain" description="6-phosphogluconate dehydrogenase NADP-binding" evidence="1">
    <location>
        <begin position="28"/>
        <end position="140"/>
    </location>
</feature>
<name>A0A842JFV2_9ACTN</name>
<dbReference type="SUPFAM" id="SSF48179">
    <property type="entry name" value="6-phosphogluconate dehydrogenase C-terminal domain-like"/>
    <property type="match status" value="1"/>
</dbReference>
<dbReference type="InterPro" id="IPR036291">
    <property type="entry name" value="NAD(P)-bd_dom_sf"/>
</dbReference>
<dbReference type="GO" id="GO:0050661">
    <property type="term" value="F:NADP binding"/>
    <property type="evidence" value="ECO:0007669"/>
    <property type="project" value="InterPro"/>
</dbReference>
<comment type="caution">
    <text evidence="2">The sequence shown here is derived from an EMBL/GenBank/DDBJ whole genome shotgun (WGS) entry which is preliminary data.</text>
</comment>
<reference evidence="2 3" key="1">
    <citation type="submission" date="2020-08" db="EMBL/GenBank/DDBJ databases">
        <authorList>
            <person name="Liu C."/>
            <person name="Sun Q."/>
        </authorList>
    </citation>
    <scope>NUCLEOTIDE SEQUENCE [LARGE SCALE GENOMIC DNA]</scope>
    <source>
        <strain evidence="2 3">N22</strain>
    </source>
</reference>
<dbReference type="PANTHER" id="PTHR43060:SF15">
    <property type="entry name" value="3-HYDROXYISOBUTYRATE DEHYDROGENASE-LIKE 1, MITOCHONDRIAL-RELATED"/>
    <property type="match status" value="1"/>
</dbReference>
<dbReference type="InterPro" id="IPR013328">
    <property type="entry name" value="6PGD_dom2"/>
</dbReference>
<evidence type="ECO:0000259" key="1">
    <source>
        <dbReference type="Pfam" id="PF03446"/>
    </source>
</evidence>
<dbReference type="Gene3D" id="1.10.1040.10">
    <property type="entry name" value="N-(1-d-carboxylethyl)-l-norvaline Dehydrogenase, domain 2"/>
    <property type="match status" value="1"/>
</dbReference>
<dbReference type="PANTHER" id="PTHR43060">
    <property type="entry name" value="3-HYDROXYISOBUTYRATE DEHYDROGENASE-LIKE 1, MITOCHONDRIAL-RELATED"/>
    <property type="match status" value="1"/>
</dbReference>
<evidence type="ECO:0000313" key="3">
    <source>
        <dbReference type="Proteomes" id="UP000587396"/>
    </source>
</evidence>
<dbReference type="Proteomes" id="UP000587396">
    <property type="component" value="Unassembled WGS sequence"/>
</dbReference>
<protein>
    <submittedName>
        <fullName evidence="2">NAD(P)-dependent oxidoreductase</fullName>
    </submittedName>
</protein>
<accession>A0A842JFV2</accession>
<gene>
    <name evidence="2" type="ORF">H7313_05520</name>
</gene>
<organism evidence="2 3">
    <name type="scientific">Gordonibacter massiliensis</name>
    <name type="common">ex Traore et al. 2017</name>
    <dbReference type="NCBI Taxonomy" id="1841863"/>
    <lineage>
        <taxon>Bacteria</taxon>
        <taxon>Bacillati</taxon>
        <taxon>Actinomycetota</taxon>
        <taxon>Coriobacteriia</taxon>
        <taxon>Eggerthellales</taxon>
        <taxon>Eggerthellaceae</taxon>
        <taxon>Gordonibacter</taxon>
    </lineage>
</organism>
<dbReference type="Pfam" id="PF03446">
    <property type="entry name" value="NAD_binding_2"/>
    <property type="match status" value="1"/>
</dbReference>
<dbReference type="InterPro" id="IPR008927">
    <property type="entry name" value="6-PGluconate_DH-like_C_sf"/>
</dbReference>
<evidence type="ECO:0000313" key="2">
    <source>
        <dbReference type="EMBL" id="MBC2888808.1"/>
    </source>
</evidence>